<keyword evidence="1" id="KW-0812">Transmembrane</keyword>
<organism evidence="3 4">
    <name type="scientific">Plebeiibacterium sediminum</name>
    <dbReference type="NCBI Taxonomy" id="2992112"/>
    <lineage>
        <taxon>Bacteria</taxon>
        <taxon>Pseudomonadati</taxon>
        <taxon>Bacteroidota</taxon>
        <taxon>Bacteroidia</taxon>
        <taxon>Marinilabiliales</taxon>
        <taxon>Marinilabiliaceae</taxon>
        <taxon>Plebeiibacterium</taxon>
    </lineage>
</organism>
<dbReference type="EMBL" id="JAPDPJ010000051">
    <property type="protein sequence ID" value="MCW3788366.1"/>
    <property type="molecule type" value="Genomic_DNA"/>
</dbReference>
<proteinExistence type="predicted"/>
<protein>
    <submittedName>
        <fullName evidence="3">Conjugative transposon protein TraM</fullName>
    </submittedName>
</protein>
<keyword evidence="1" id="KW-0472">Membrane</keyword>
<comment type="caution">
    <text evidence="3">The sequence shown here is derived from an EMBL/GenBank/DDBJ whole genome shotgun (WGS) entry which is preliminary data.</text>
</comment>
<evidence type="ECO:0000313" key="4">
    <source>
        <dbReference type="Proteomes" id="UP001209229"/>
    </source>
</evidence>
<feature type="transmembrane region" description="Helical" evidence="1">
    <location>
        <begin position="12"/>
        <end position="28"/>
    </location>
</feature>
<feature type="domain" description="Conjugative transposon TraM C-terminal" evidence="2">
    <location>
        <begin position="215"/>
        <end position="350"/>
    </location>
</feature>
<name>A0AAE3M6U4_9BACT</name>
<gene>
    <name evidence="3" type="ORF">OM075_18000</name>
</gene>
<reference evidence="3" key="1">
    <citation type="submission" date="2022-10" db="EMBL/GenBank/DDBJ databases">
        <authorList>
            <person name="Yu W.X."/>
        </authorList>
    </citation>
    <scope>NUCLEOTIDE SEQUENCE</scope>
    <source>
        <strain evidence="3">AAT</strain>
    </source>
</reference>
<dbReference type="AlphaFoldDB" id="A0AAE3M6U4"/>
<accession>A0AAE3M6U4</accession>
<dbReference type="Proteomes" id="UP001209229">
    <property type="component" value="Unassembled WGS sequence"/>
</dbReference>
<sequence length="353" mass="39148">MDFQDKKVKVGIALIGGVLVALFAYLEYKPEPSLTKVSPSGKIKHIESNEDSQLEQLRKKQRNYKREVSDYSFSDYLNNQIDQDTYHPEQDTILLKGEKEIHKDGTSKAIVYKDDPQPVKTSYFKQSTLSNSSDQKELENTESAISSKKTIVTHSKYTTTNNLQSPSIKGVSSEEVEAKTVRRVGFASNFKEEGRSVSAHNDQVSDDAGMKPGLKVAILQTQKVKTGDIILLRTIESGSLNGKTIPSNTIVEGNVRLSKNRMDIIVEALQVGESTTYCDLYAYTLTGNQGLSLNNEINYEIKNDATATIVDEVAQTVNVPYLGALTQAATRKKISDPVVELRKGTKMVLKQKS</sequence>
<keyword evidence="4" id="KW-1185">Reference proteome</keyword>
<evidence type="ECO:0000259" key="2">
    <source>
        <dbReference type="Pfam" id="PF12508"/>
    </source>
</evidence>
<keyword evidence="1" id="KW-1133">Transmembrane helix</keyword>
<dbReference type="Pfam" id="PF12508">
    <property type="entry name" value="Transposon_TraM"/>
    <property type="match status" value="1"/>
</dbReference>
<dbReference type="InterPro" id="IPR055407">
    <property type="entry name" value="TraM_C"/>
</dbReference>
<evidence type="ECO:0000256" key="1">
    <source>
        <dbReference type="SAM" id="Phobius"/>
    </source>
</evidence>
<evidence type="ECO:0000313" key="3">
    <source>
        <dbReference type="EMBL" id="MCW3788366.1"/>
    </source>
</evidence>
<dbReference type="RefSeq" id="WP_301191925.1">
    <property type="nucleotide sequence ID" value="NZ_JAPDPJ010000051.1"/>
</dbReference>